<dbReference type="InterPro" id="IPR016155">
    <property type="entry name" value="Mopterin_synth/thiamin_S_b"/>
</dbReference>
<organism evidence="1 2">
    <name type="scientific">Lipingzhangella rawalii</name>
    <dbReference type="NCBI Taxonomy" id="2055835"/>
    <lineage>
        <taxon>Bacteria</taxon>
        <taxon>Bacillati</taxon>
        <taxon>Actinomycetota</taxon>
        <taxon>Actinomycetes</taxon>
        <taxon>Streptosporangiales</taxon>
        <taxon>Nocardiopsidaceae</taxon>
        <taxon>Lipingzhangella</taxon>
    </lineage>
</organism>
<proteinExistence type="predicted"/>
<dbReference type="InterPro" id="IPR012675">
    <property type="entry name" value="Beta-grasp_dom_sf"/>
</dbReference>
<sequence length="106" mass="11322">MITVTIRYWAAAKDAAGVAEEQYRLGEPDLDGTDASGPHRPVEVTLADLLTGVRARHAGQEQFLRVLERSSLLVEERAAGNRPPSEVPLTEGTVVEVLPPFAGGCA</sequence>
<dbReference type="Gene3D" id="3.10.20.30">
    <property type="match status" value="1"/>
</dbReference>
<gene>
    <name evidence="1" type="ORF">RIF23_16520</name>
</gene>
<protein>
    <submittedName>
        <fullName evidence="1">MoaD/ThiS family protein</fullName>
    </submittedName>
</protein>
<name>A0ABU2H9A8_9ACTN</name>
<keyword evidence="2" id="KW-1185">Reference proteome</keyword>
<dbReference type="EMBL" id="JAVLVT010000008">
    <property type="protein sequence ID" value="MDS1271898.1"/>
    <property type="molecule type" value="Genomic_DNA"/>
</dbReference>
<reference evidence="2" key="1">
    <citation type="submission" date="2023-07" db="EMBL/GenBank/DDBJ databases">
        <title>Novel species in the genus Lipingzhangella isolated from Sambhar Salt Lake.</title>
        <authorList>
            <person name="Jiya N."/>
            <person name="Kajale S."/>
            <person name="Sharma A."/>
        </authorList>
    </citation>
    <scope>NUCLEOTIDE SEQUENCE [LARGE SCALE GENOMIC DNA]</scope>
    <source>
        <strain evidence="2">LS1_29</strain>
    </source>
</reference>
<dbReference type="RefSeq" id="WP_310913453.1">
    <property type="nucleotide sequence ID" value="NZ_JAVLVT010000008.1"/>
</dbReference>
<comment type="caution">
    <text evidence="1">The sequence shown here is derived from an EMBL/GenBank/DDBJ whole genome shotgun (WGS) entry which is preliminary data.</text>
</comment>
<dbReference type="SUPFAM" id="SSF54285">
    <property type="entry name" value="MoaD/ThiS"/>
    <property type="match status" value="1"/>
</dbReference>
<evidence type="ECO:0000313" key="1">
    <source>
        <dbReference type="EMBL" id="MDS1271898.1"/>
    </source>
</evidence>
<evidence type="ECO:0000313" key="2">
    <source>
        <dbReference type="Proteomes" id="UP001250214"/>
    </source>
</evidence>
<accession>A0ABU2H9A8</accession>
<dbReference type="Proteomes" id="UP001250214">
    <property type="component" value="Unassembled WGS sequence"/>
</dbReference>